<dbReference type="AlphaFoldDB" id="A0A8H7XLP5"/>
<keyword evidence="2" id="KW-0812">Transmembrane</keyword>
<feature type="compositionally biased region" description="Low complexity" evidence="1">
    <location>
        <begin position="1"/>
        <end position="39"/>
    </location>
</feature>
<proteinExistence type="predicted"/>
<dbReference type="EMBL" id="JAFIQS010000017">
    <property type="protein sequence ID" value="KAG5162878.1"/>
    <property type="molecule type" value="Genomic_DNA"/>
</dbReference>
<feature type="compositionally biased region" description="Polar residues" evidence="1">
    <location>
        <begin position="141"/>
        <end position="159"/>
    </location>
</feature>
<sequence length="499" mass="52122">MAQQRQQQPTASSPPSSSLTHSTSSASSSSHSHAHAQAQYAEYTPAALQHQHQLRSPGTPGTPLHMQREDTRLLASQPTSPALPTHEFGALGAIAMGLGSGPVRNNSLGALASPQAQQQLFAPQAQGPGLAATPNPFATPNSTISVSRVGSVTPNTPSRPVSRGSVAPFPAYNVSNPQPQHHSPHSHSHSHYHPTSASASAPTSPMRFGPGAAAGGGVLADESVFATLGLGPNSSGFPTSMGAKGAGSMVLYRLADSSSSTSKDKDKDGVLVPPRFPGSPNGSNAPSPSPSLLNAHSGTHRNSYSSTADAESILSVAESKYPLTGVGYGGGGRPFSGATGASMGTTSSVRGLIPYVYDPMLDEAEPLDEEDLLHDPNPRAWDSGRYDALKASRGHPPSSSSSSSSKLTSKRPHHPGSSSSSEKHRNSKHPNPQRTKSTFEKTHFPWRGILNIGVLLLLVLGLLCLFAFYPIMTFYRDKARNERIEGNVRINGTGQASVL</sequence>
<feature type="transmembrane region" description="Helical" evidence="2">
    <location>
        <begin position="449"/>
        <end position="471"/>
    </location>
</feature>
<keyword evidence="2" id="KW-0472">Membrane</keyword>
<name>A0A8H7XLP5_PSICU</name>
<feature type="compositionally biased region" description="Low complexity" evidence="1">
    <location>
        <begin position="193"/>
        <end position="209"/>
    </location>
</feature>
<organism evidence="3">
    <name type="scientific">Psilocybe cubensis</name>
    <name type="common">Psychedelic mushroom</name>
    <name type="synonym">Stropharia cubensis</name>
    <dbReference type="NCBI Taxonomy" id="181762"/>
    <lineage>
        <taxon>Eukaryota</taxon>
        <taxon>Fungi</taxon>
        <taxon>Dikarya</taxon>
        <taxon>Basidiomycota</taxon>
        <taxon>Agaricomycotina</taxon>
        <taxon>Agaricomycetes</taxon>
        <taxon>Agaricomycetidae</taxon>
        <taxon>Agaricales</taxon>
        <taxon>Agaricineae</taxon>
        <taxon>Strophariaceae</taxon>
        <taxon>Psilocybe</taxon>
    </lineage>
</organism>
<feature type="region of interest" description="Disordered" evidence="1">
    <location>
        <begin position="1"/>
        <end position="69"/>
    </location>
</feature>
<evidence type="ECO:0000256" key="2">
    <source>
        <dbReference type="SAM" id="Phobius"/>
    </source>
</evidence>
<feature type="region of interest" description="Disordered" evidence="1">
    <location>
        <begin position="257"/>
        <end position="306"/>
    </location>
</feature>
<comment type="caution">
    <text evidence="3">The sequence shown here is derived from an EMBL/GenBank/DDBJ whole genome shotgun (WGS) entry which is preliminary data.</text>
</comment>
<accession>A0A8H7XLP5</accession>
<keyword evidence="2" id="KW-1133">Transmembrane helix</keyword>
<protein>
    <submittedName>
        <fullName evidence="3">Uncharacterized protein</fullName>
    </submittedName>
</protein>
<feature type="region of interest" description="Disordered" evidence="1">
    <location>
        <begin position="388"/>
        <end position="439"/>
    </location>
</feature>
<gene>
    <name evidence="3" type="ORF">JR316_012266</name>
</gene>
<evidence type="ECO:0000256" key="1">
    <source>
        <dbReference type="SAM" id="MobiDB-lite"/>
    </source>
</evidence>
<reference evidence="3" key="1">
    <citation type="submission" date="2021-02" db="EMBL/GenBank/DDBJ databases">
        <title>Psilocybe cubensis genome.</title>
        <authorList>
            <person name="Mckernan K.J."/>
            <person name="Crawford S."/>
            <person name="Trippe A."/>
            <person name="Kane L.T."/>
            <person name="Mclaughlin S."/>
        </authorList>
    </citation>
    <scope>NUCLEOTIDE SEQUENCE [LARGE SCALE GENOMIC DNA]</scope>
    <source>
        <strain evidence="3">MGC-MH-2018</strain>
    </source>
</reference>
<feature type="compositionally biased region" description="Polar residues" evidence="1">
    <location>
        <begin position="296"/>
        <end position="306"/>
    </location>
</feature>
<feature type="compositionally biased region" description="Low complexity" evidence="1">
    <location>
        <begin position="278"/>
        <end position="295"/>
    </location>
</feature>
<evidence type="ECO:0000313" key="3">
    <source>
        <dbReference type="EMBL" id="KAG5162878.1"/>
    </source>
</evidence>
<feature type="region of interest" description="Disordered" evidence="1">
    <location>
        <begin position="141"/>
        <end position="209"/>
    </location>
</feature>
<feature type="compositionally biased region" description="Basic residues" evidence="1">
    <location>
        <begin position="182"/>
        <end position="192"/>
    </location>
</feature>